<dbReference type="InterPro" id="IPR054331">
    <property type="entry name" value="LiaF_TM"/>
</dbReference>
<evidence type="ECO:0000256" key="2">
    <source>
        <dbReference type="SAM" id="Phobius"/>
    </source>
</evidence>
<feature type="transmembrane region" description="Helical" evidence="2">
    <location>
        <begin position="29"/>
        <end position="49"/>
    </location>
</feature>
<feature type="domain" description="LiaF transmembrane" evidence="3">
    <location>
        <begin position="5"/>
        <end position="70"/>
    </location>
</feature>
<evidence type="ECO:0000313" key="5">
    <source>
        <dbReference type="Proteomes" id="UP001500936"/>
    </source>
</evidence>
<keyword evidence="2" id="KW-1133">Transmembrane helix</keyword>
<keyword evidence="2" id="KW-0472">Membrane</keyword>
<name>A0ABP8KEX9_9BACT</name>
<organism evidence="4 5">
    <name type="scientific">Nibrella viscosa</name>
    <dbReference type="NCBI Taxonomy" id="1084524"/>
    <lineage>
        <taxon>Bacteria</taxon>
        <taxon>Pseudomonadati</taxon>
        <taxon>Bacteroidota</taxon>
        <taxon>Cytophagia</taxon>
        <taxon>Cytophagales</taxon>
        <taxon>Spirosomataceae</taxon>
        <taxon>Nibrella</taxon>
    </lineage>
</organism>
<sequence>MRGLFWGIFIITLGILFLGQNIGWFDIDWGYLAQFWPLLLILAGVNLILTRRGNSAAAVTTVLLAIAVPLALFGFFSRDRFRDRFEYRMDDDDDEDDDEEERDDRRGDTRSNTFTEPMGPDVQDAVLKLEGGASRFVIGQPTTDLIKAETHMTLGSYSMAVERDPTTRTPTIELKPTEGNLKFKNGKLKNRVEVQLNDKPAWTINIGMGAGNGDFDLSAYTINKLKLEAGAADIDVKLGSRADLTDVDIQAGVASVTIRIPEEVGCKVEKEGALNVNNLDGFNKIGGGVLLSPNYDQATKKVNIRFQGGVSKFSVERY</sequence>
<gene>
    <name evidence="4" type="ORF">GCM10023187_22030</name>
</gene>
<keyword evidence="5" id="KW-1185">Reference proteome</keyword>
<protein>
    <recommendedName>
        <fullName evidence="3">LiaF transmembrane domain-containing protein</fullName>
    </recommendedName>
</protein>
<accession>A0ABP8KEX9</accession>
<dbReference type="RefSeq" id="WP_345266939.1">
    <property type="nucleotide sequence ID" value="NZ_BAABHB010000003.1"/>
</dbReference>
<feature type="compositionally biased region" description="Acidic residues" evidence="1">
    <location>
        <begin position="89"/>
        <end position="102"/>
    </location>
</feature>
<dbReference type="Proteomes" id="UP001500936">
    <property type="component" value="Unassembled WGS sequence"/>
</dbReference>
<keyword evidence="2" id="KW-0812">Transmembrane</keyword>
<reference evidence="5" key="1">
    <citation type="journal article" date="2019" name="Int. J. Syst. Evol. Microbiol.">
        <title>The Global Catalogue of Microorganisms (GCM) 10K type strain sequencing project: providing services to taxonomists for standard genome sequencing and annotation.</title>
        <authorList>
            <consortium name="The Broad Institute Genomics Platform"/>
            <consortium name="The Broad Institute Genome Sequencing Center for Infectious Disease"/>
            <person name="Wu L."/>
            <person name="Ma J."/>
        </authorList>
    </citation>
    <scope>NUCLEOTIDE SEQUENCE [LARGE SCALE GENOMIC DNA]</scope>
    <source>
        <strain evidence="5">JCM 17925</strain>
    </source>
</reference>
<feature type="transmembrane region" description="Helical" evidence="2">
    <location>
        <begin position="56"/>
        <end position="76"/>
    </location>
</feature>
<evidence type="ECO:0000313" key="4">
    <source>
        <dbReference type="EMBL" id="GAA4404543.1"/>
    </source>
</evidence>
<evidence type="ECO:0000259" key="3">
    <source>
        <dbReference type="Pfam" id="PF22570"/>
    </source>
</evidence>
<dbReference type="Pfam" id="PF22570">
    <property type="entry name" value="LiaF-TM"/>
    <property type="match status" value="1"/>
</dbReference>
<evidence type="ECO:0000256" key="1">
    <source>
        <dbReference type="SAM" id="MobiDB-lite"/>
    </source>
</evidence>
<proteinExistence type="predicted"/>
<feature type="region of interest" description="Disordered" evidence="1">
    <location>
        <begin position="89"/>
        <end position="120"/>
    </location>
</feature>
<dbReference type="EMBL" id="BAABHB010000003">
    <property type="protein sequence ID" value="GAA4404543.1"/>
    <property type="molecule type" value="Genomic_DNA"/>
</dbReference>
<comment type="caution">
    <text evidence="4">The sequence shown here is derived from an EMBL/GenBank/DDBJ whole genome shotgun (WGS) entry which is preliminary data.</text>
</comment>